<dbReference type="EMBL" id="BBWV01000001">
    <property type="protein sequence ID" value="GAO41260.1"/>
    <property type="molecule type" value="Genomic_DNA"/>
</dbReference>
<dbReference type="InterPro" id="IPR025202">
    <property type="entry name" value="PLD-like_dom"/>
</dbReference>
<proteinExistence type="predicted"/>
<dbReference type="SMART" id="SM00155">
    <property type="entry name" value="PLDc"/>
    <property type="match status" value="2"/>
</dbReference>
<evidence type="ECO:0000313" key="3">
    <source>
        <dbReference type="Proteomes" id="UP000033121"/>
    </source>
</evidence>
<feature type="domain" description="PLD phosphodiesterase" evidence="1">
    <location>
        <begin position="111"/>
        <end position="138"/>
    </location>
</feature>
<dbReference type="GO" id="GO:0030572">
    <property type="term" value="F:phosphatidyltransferase activity"/>
    <property type="evidence" value="ECO:0007669"/>
    <property type="project" value="UniProtKB-ARBA"/>
</dbReference>
<evidence type="ECO:0000259" key="1">
    <source>
        <dbReference type="PROSITE" id="PS50035"/>
    </source>
</evidence>
<dbReference type="OrthoDB" id="9762009at2"/>
<dbReference type="CDD" id="cd09110">
    <property type="entry name" value="PLDc_CLS_1"/>
    <property type="match status" value="1"/>
</dbReference>
<accession>A0A0E9MVV4</accession>
<dbReference type="RefSeq" id="WP_046367156.1">
    <property type="nucleotide sequence ID" value="NZ_BBWV01000001.1"/>
</dbReference>
<dbReference type="InterPro" id="IPR001736">
    <property type="entry name" value="PLipase_D/transphosphatidylase"/>
</dbReference>
<comment type="caution">
    <text evidence="2">The sequence shown here is derived from an EMBL/GenBank/DDBJ whole genome shotgun (WGS) entry which is preliminary data.</text>
</comment>
<dbReference type="Pfam" id="PF13091">
    <property type="entry name" value="PLDc_2"/>
    <property type="match status" value="2"/>
</dbReference>
<protein>
    <submittedName>
        <fullName evidence="2">Putative cardiolipin synthase</fullName>
    </submittedName>
</protein>
<dbReference type="PANTHER" id="PTHR21248:SF22">
    <property type="entry name" value="PHOSPHOLIPASE D"/>
    <property type="match status" value="1"/>
</dbReference>
<dbReference type="Proteomes" id="UP000033121">
    <property type="component" value="Unassembled WGS sequence"/>
</dbReference>
<organism evidence="2 3">
    <name type="scientific">Flavihumibacter petaseus NBRC 106054</name>
    <dbReference type="NCBI Taxonomy" id="1220578"/>
    <lineage>
        <taxon>Bacteria</taxon>
        <taxon>Pseudomonadati</taxon>
        <taxon>Bacteroidota</taxon>
        <taxon>Chitinophagia</taxon>
        <taxon>Chitinophagales</taxon>
        <taxon>Chitinophagaceae</taxon>
        <taxon>Flavihumibacter</taxon>
    </lineage>
</organism>
<keyword evidence="3" id="KW-1185">Reference proteome</keyword>
<name>A0A0E9MVV4_9BACT</name>
<gene>
    <name evidence="2" type="ORF">FPE01S_01_02720</name>
</gene>
<dbReference type="Gene3D" id="3.30.870.10">
    <property type="entry name" value="Endonuclease Chain A"/>
    <property type="match status" value="2"/>
</dbReference>
<dbReference type="GO" id="GO:0032049">
    <property type="term" value="P:cardiolipin biosynthetic process"/>
    <property type="evidence" value="ECO:0007669"/>
    <property type="project" value="UniProtKB-ARBA"/>
</dbReference>
<reference evidence="2 3" key="1">
    <citation type="submission" date="2015-04" db="EMBL/GenBank/DDBJ databases">
        <title>Whole genome shotgun sequence of Flavihumibacter petaseus NBRC 106054.</title>
        <authorList>
            <person name="Miyazawa S."/>
            <person name="Hosoyama A."/>
            <person name="Hashimoto M."/>
            <person name="Noguchi M."/>
            <person name="Tsuchikane K."/>
            <person name="Ohji S."/>
            <person name="Yamazoe A."/>
            <person name="Ichikawa N."/>
            <person name="Kimura A."/>
            <person name="Fujita N."/>
        </authorList>
    </citation>
    <scope>NUCLEOTIDE SEQUENCE [LARGE SCALE GENOMIC DNA]</scope>
    <source>
        <strain evidence="2 3">NBRC 106054</strain>
    </source>
</reference>
<dbReference type="PROSITE" id="PS50035">
    <property type="entry name" value="PLD"/>
    <property type="match status" value="1"/>
</dbReference>
<dbReference type="AlphaFoldDB" id="A0A0E9MVV4"/>
<dbReference type="PANTHER" id="PTHR21248">
    <property type="entry name" value="CARDIOLIPIN SYNTHASE"/>
    <property type="match status" value="1"/>
</dbReference>
<sequence>MTSPLSSEGYTRHNSVRLLRGGQPYFDAMLELINAAASTIHLQVYIFEKDETGRRIVDALLNAASRKVAVYLLLDAYGSQQFSRQWVAEVKAAGIHFRWFEPLLRASHFYFGRRLHHKVMVVDGDKALVGGVNISNRYNDLPENHAWLDWAVLTGGEAARQLNTICFNIFNKAGWGKKKNRNYRPAPVEGKAKGDQLVRVRREDWVRSKSEISRSYLSMLASAEEEVVLLSSYFLPGPQMRRALARAAQRGVIVKVIAAGKSDVWLAKAAERYLYRWLLKNNIRLFEYQANILHGKISTADCRWTTVGSYNVNFISAFASIELNLEILDDQFAVSLKQQLDTVIAEDCVPITSENWLSREHLGQRIMQKLAYETVRLIFFVFTFYFRQGK</sequence>
<dbReference type="STRING" id="1220578.FPE01S_01_02720"/>
<dbReference type="SUPFAM" id="SSF56024">
    <property type="entry name" value="Phospholipase D/nuclease"/>
    <property type="match status" value="2"/>
</dbReference>
<evidence type="ECO:0000313" key="2">
    <source>
        <dbReference type="EMBL" id="GAO41260.1"/>
    </source>
</evidence>